<feature type="compositionally biased region" description="Low complexity" evidence="1">
    <location>
        <begin position="473"/>
        <end position="482"/>
    </location>
</feature>
<dbReference type="OrthoDB" id="5204833at2759"/>
<name>A0A8H3I6H0_9LECA</name>
<feature type="compositionally biased region" description="Polar residues" evidence="1">
    <location>
        <begin position="15"/>
        <end position="30"/>
    </location>
</feature>
<feature type="region of interest" description="Disordered" evidence="1">
    <location>
        <begin position="350"/>
        <end position="380"/>
    </location>
</feature>
<keyword evidence="3" id="KW-1185">Reference proteome</keyword>
<gene>
    <name evidence="2" type="ORF">HETSPECPRED_008860</name>
</gene>
<reference evidence="2" key="1">
    <citation type="submission" date="2021-03" db="EMBL/GenBank/DDBJ databases">
        <authorList>
            <person name="Tagirdzhanova G."/>
        </authorList>
    </citation>
    <scope>NUCLEOTIDE SEQUENCE</scope>
</reference>
<feature type="region of interest" description="Disordered" evidence="1">
    <location>
        <begin position="590"/>
        <end position="697"/>
    </location>
</feature>
<feature type="region of interest" description="Disordered" evidence="1">
    <location>
        <begin position="1"/>
        <end position="335"/>
    </location>
</feature>
<feature type="compositionally biased region" description="Basic and acidic residues" evidence="1">
    <location>
        <begin position="217"/>
        <end position="230"/>
    </location>
</feature>
<comment type="caution">
    <text evidence="2">The sequence shown here is derived from an EMBL/GenBank/DDBJ whole genome shotgun (WGS) entry which is preliminary data.</text>
</comment>
<dbReference type="EMBL" id="CAJPDS010000007">
    <property type="protein sequence ID" value="CAF9909160.1"/>
    <property type="molecule type" value="Genomic_DNA"/>
</dbReference>
<evidence type="ECO:0000313" key="3">
    <source>
        <dbReference type="Proteomes" id="UP000664521"/>
    </source>
</evidence>
<organism evidence="2 3">
    <name type="scientific">Heterodermia speciosa</name>
    <dbReference type="NCBI Taxonomy" id="116794"/>
    <lineage>
        <taxon>Eukaryota</taxon>
        <taxon>Fungi</taxon>
        <taxon>Dikarya</taxon>
        <taxon>Ascomycota</taxon>
        <taxon>Pezizomycotina</taxon>
        <taxon>Lecanoromycetes</taxon>
        <taxon>OSLEUM clade</taxon>
        <taxon>Lecanoromycetidae</taxon>
        <taxon>Caliciales</taxon>
        <taxon>Physciaceae</taxon>
        <taxon>Heterodermia</taxon>
    </lineage>
</organism>
<dbReference type="Proteomes" id="UP000664521">
    <property type="component" value="Unassembled WGS sequence"/>
</dbReference>
<feature type="compositionally biased region" description="Low complexity" evidence="1">
    <location>
        <begin position="350"/>
        <end position="362"/>
    </location>
</feature>
<feature type="compositionally biased region" description="Polar residues" evidence="1">
    <location>
        <begin position="60"/>
        <end position="80"/>
    </location>
</feature>
<accession>A0A8H3I6H0</accession>
<evidence type="ECO:0000256" key="1">
    <source>
        <dbReference type="SAM" id="MobiDB-lite"/>
    </source>
</evidence>
<feature type="compositionally biased region" description="Basic residues" evidence="1">
    <location>
        <begin position="1"/>
        <end position="10"/>
    </location>
</feature>
<dbReference type="AlphaFoldDB" id="A0A8H3I6H0"/>
<evidence type="ECO:0000313" key="2">
    <source>
        <dbReference type="EMBL" id="CAF9909160.1"/>
    </source>
</evidence>
<protein>
    <submittedName>
        <fullName evidence="2">Uncharacterized protein</fullName>
    </submittedName>
</protein>
<feature type="compositionally biased region" description="Basic and acidic residues" evidence="1">
    <location>
        <begin position="153"/>
        <end position="192"/>
    </location>
</feature>
<feature type="compositionally biased region" description="Polar residues" evidence="1">
    <location>
        <begin position="300"/>
        <end position="312"/>
    </location>
</feature>
<sequence length="697" mass="75211">MATPRRRSSRLRSSATPTQFSAMPSPSKLSSLLERDESPPNAQPSIDTLISSPVAPPNTIAPQQQHAVLSSELKTPQTATRKYAGLQEMHPTKVHQSTTRPQTMDLGLRSDGVSGSMTAASAKPLVSATEKATPAKSRGSLPSHMSSPGFDFNFHRPESELSEDAQKIMEGVREQAARIKARMQEERDKQQLEDGETDRLYNATGRKIAKAKGKSGRFSDAHKKQFKKMDSIANHASTWKNSVRTATTSLKRSGSKAGLDEPPQVQGLPKSVSSKSLRSIDTDRLENTASGKRTKRNVGDDTSTNRPTPQDPNTEKKTVLPTPSTSNARLPIAITTPTKASLARALSVKSSKSSMIPSLSRSNSTKTLASPAKSEGSNKYKSSLAKFGNVKSILSRHQPKFSDDPQKIAAGTHLPIPHGDIGLVKSPLGEIDLNKELPNIPGAFPASEERGPPVKRVVFTPSTKAPEDAASVSPSKTSTPKPQNRSLDPNIPSDPVNYPSLVNSPNITHRHTKARETPSASASPSKPVGTPSPLKPTDFTFTSPRTLDFGVPASVSKLKFGTSTIRQVRPSGITTPLSPFLNTGLPPIAHGMANKKRKHADSDDEDLENVDPATTVLQTQERKMHEDEEQEEGPRAKKVKMMGSSERKADGRSPQKKLNAGSSRIPKLDGTSTPKGKGKGVLSRARLNMLARPKERR</sequence>
<feature type="region of interest" description="Disordered" evidence="1">
    <location>
        <begin position="461"/>
        <end position="547"/>
    </location>
</feature>
<feature type="compositionally biased region" description="Polar residues" evidence="1">
    <location>
        <begin position="234"/>
        <end position="252"/>
    </location>
</feature>
<proteinExistence type="predicted"/>